<evidence type="ECO:0000256" key="4">
    <source>
        <dbReference type="ARBA" id="ARBA00023002"/>
    </source>
</evidence>
<keyword evidence="3" id="KW-0223">Dioxygenase</keyword>
<proteinExistence type="predicted"/>
<dbReference type="Pfam" id="PF13640">
    <property type="entry name" value="2OG-FeII_Oxy_3"/>
    <property type="match status" value="1"/>
</dbReference>
<accession>A0A1Z5KM19</accession>
<comment type="caution">
    <text evidence="7">The sequence shown here is derived from an EMBL/GenBank/DDBJ whole genome shotgun (WGS) entry which is preliminary data.</text>
</comment>
<dbReference type="GO" id="GO:0005783">
    <property type="term" value="C:endoplasmic reticulum"/>
    <property type="evidence" value="ECO:0007669"/>
    <property type="project" value="TreeGrafter"/>
</dbReference>
<dbReference type="GO" id="GO:0031418">
    <property type="term" value="F:L-ascorbic acid binding"/>
    <property type="evidence" value="ECO:0007669"/>
    <property type="project" value="InterPro"/>
</dbReference>
<evidence type="ECO:0000313" key="8">
    <source>
        <dbReference type="Proteomes" id="UP000198406"/>
    </source>
</evidence>
<feature type="domain" description="Prolyl 4-hydroxylase alpha subunit" evidence="6">
    <location>
        <begin position="23"/>
        <end position="201"/>
    </location>
</feature>
<dbReference type="InterPro" id="IPR006620">
    <property type="entry name" value="Pro_4_hyd_alph"/>
</dbReference>
<evidence type="ECO:0000256" key="3">
    <source>
        <dbReference type="ARBA" id="ARBA00022964"/>
    </source>
</evidence>
<dbReference type="Proteomes" id="UP000198406">
    <property type="component" value="Unassembled WGS sequence"/>
</dbReference>
<dbReference type="GO" id="GO:0004656">
    <property type="term" value="F:procollagen-proline 4-dioxygenase activity"/>
    <property type="evidence" value="ECO:0007669"/>
    <property type="project" value="TreeGrafter"/>
</dbReference>
<keyword evidence="4" id="KW-0560">Oxidoreductase</keyword>
<dbReference type="GO" id="GO:0005506">
    <property type="term" value="F:iron ion binding"/>
    <property type="evidence" value="ECO:0007669"/>
    <property type="project" value="InterPro"/>
</dbReference>
<gene>
    <name evidence="7" type="ORF">FisN_17Lh253</name>
</gene>
<dbReference type="InterPro" id="IPR045054">
    <property type="entry name" value="P4HA-like"/>
</dbReference>
<dbReference type="OrthoDB" id="420380at2759"/>
<dbReference type="InterPro" id="IPR044862">
    <property type="entry name" value="Pro_4_hyd_alph_FE2OG_OXY"/>
</dbReference>
<keyword evidence="5" id="KW-0408">Iron</keyword>
<dbReference type="EMBL" id="BDSP01000256">
    <property type="protein sequence ID" value="GAX27364.1"/>
    <property type="molecule type" value="Genomic_DNA"/>
</dbReference>
<reference evidence="7 8" key="1">
    <citation type="journal article" date="2015" name="Plant Cell">
        <title>Oil accumulation by the oleaginous diatom Fistulifera solaris as revealed by the genome and transcriptome.</title>
        <authorList>
            <person name="Tanaka T."/>
            <person name="Maeda Y."/>
            <person name="Veluchamy A."/>
            <person name="Tanaka M."/>
            <person name="Abida H."/>
            <person name="Marechal E."/>
            <person name="Bowler C."/>
            <person name="Muto M."/>
            <person name="Sunaga Y."/>
            <person name="Tanaka M."/>
            <person name="Yoshino T."/>
            <person name="Taniguchi T."/>
            <person name="Fukuda Y."/>
            <person name="Nemoto M."/>
            <person name="Matsumoto M."/>
            <person name="Wong P.S."/>
            <person name="Aburatani S."/>
            <person name="Fujibuchi W."/>
        </authorList>
    </citation>
    <scope>NUCLEOTIDE SEQUENCE [LARGE SCALE GENOMIC DNA]</scope>
    <source>
        <strain evidence="7 8">JPCC DA0580</strain>
    </source>
</reference>
<sequence length="257" mass="28508">MTPPIYNGVNPSYPGLRVLNNSPPIFAVENFLTPYECDFLIHAAVDGLGPAPVVGKGAGEISPSRTSSTCYLAREDLGDLMRKVTLLTGKPPEHCELPQVGRYFYQEKYLQHFDAFDLSTEDGRRFAANGGQRTVTVLIYLNDVMRGGATRFPALNLDIQPRRGMALVFFPATVDGMLDKMALHAALPAIDTKFVSQVWIRQSTYNGQPSKRLQQTLGAPISLQIDPPAAQYNHQVHPNTIAEMFWQQSQSTVPMHF</sequence>
<name>A0A1Z5KM19_FISSO</name>
<dbReference type="InParanoid" id="A0A1Z5KM19"/>
<evidence type="ECO:0000256" key="1">
    <source>
        <dbReference type="ARBA" id="ARBA00001961"/>
    </source>
</evidence>
<dbReference type="AlphaFoldDB" id="A0A1Z5KM19"/>
<keyword evidence="2" id="KW-0479">Metal-binding</keyword>
<evidence type="ECO:0000256" key="2">
    <source>
        <dbReference type="ARBA" id="ARBA00022723"/>
    </source>
</evidence>
<dbReference type="PANTHER" id="PTHR10869:SF229">
    <property type="entry name" value="PROLYL 4-HYDROXYLASE ALPHA SUBUNIT DOMAIN-CONTAINING PROTEIN"/>
    <property type="match status" value="1"/>
</dbReference>
<organism evidence="7 8">
    <name type="scientific">Fistulifera solaris</name>
    <name type="common">Oleaginous diatom</name>
    <dbReference type="NCBI Taxonomy" id="1519565"/>
    <lineage>
        <taxon>Eukaryota</taxon>
        <taxon>Sar</taxon>
        <taxon>Stramenopiles</taxon>
        <taxon>Ochrophyta</taxon>
        <taxon>Bacillariophyta</taxon>
        <taxon>Bacillariophyceae</taxon>
        <taxon>Bacillariophycidae</taxon>
        <taxon>Naviculales</taxon>
        <taxon>Naviculaceae</taxon>
        <taxon>Fistulifera</taxon>
    </lineage>
</organism>
<keyword evidence="8" id="KW-1185">Reference proteome</keyword>
<comment type="cofactor">
    <cofactor evidence="1">
        <name>L-ascorbate</name>
        <dbReference type="ChEBI" id="CHEBI:38290"/>
    </cofactor>
</comment>
<evidence type="ECO:0000259" key="6">
    <source>
        <dbReference type="SMART" id="SM00702"/>
    </source>
</evidence>
<dbReference type="Gene3D" id="2.60.120.620">
    <property type="entry name" value="q2cbj1_9rhob like domain"/>
    <property type="match status" value="1"/>
</dbReference>
<evidence type="ECO:0000256" key="5">
    <source>
        <dbReference type="ARBA" id="ARBA00023004"/>
    </source>
</evidence>
<evidence type="ECO:0000313" key="7">
    <source>
        <dbReference type="EMBL" id="GAX27364.1"/>
    </source>
</evidence>
<protein>
    <recommendedName>
        <fullName evidence="6">Prolyl 4-hydroxylase alpha subunit domain-containing protein</fullName>
    </recommendedName>
</protein>
<dbReference type="PANTHER" id="PTHR10869">
    <property type="entry name" value="PROLYL 4-HYDROXYLASE ALPHA SUBUNIT"/>
    <property type="match status" value="1"/>
</dbReference>
<dbReference type="SMART" id="SM00702">
    <property type="entry name" value="P4Hc"/>
    <property type="match status" value="1"/>
</dbReference>